<dbReference type="InterPro" id="IPR029044">
    <property type="entry name" value="Nucleotide-diphossugar_trans"/>
</dbReference>
<evidence type="ECO:0000313" key="8">
    <source>
        <dbReference type="Proteomes" id="UP000294325"/>
    </source>
</evidence>
<dbReference type="Pfam" id="PF00535">
    <property type="entry name" value="Glycos_transf_2"/>
    <property type="match status" value="1"/>
</dbReference>
<dbReference type="GO" id="GO:0016757">
    <property type="term" value="F:glycosyltransferase activity"/>
    <property type="evidence" value="ECO:0007669"/>
    <property type="project" value="UniProtKB-KW"/>
</dbReference>
<organism evidence="7 8">
    <name type="scientific">Nitrosococcus wardiae</name>
    <dbReference type="NCBI Taxonomy" id="1814290"/>
    <lineage>
        <taxon>Bacteria</taxon>
        <taxon>Pseudomonadati</taxon>
        <taxon>Pseudomonadota</taxon>
        <taxon>Gammaproteobacteria</taxon>
        <taxon>Chromatiales</taxon>
        <taxon>Chromatiaceae</taxon>
        <taxon>Nitrosococcus</taxon>
    </lineage>
</organism>
<protein>
    <submittedName>
        <fullName evidence="7">Glycosyltransferase</fullName>
    </submittedName>
</protein>
<keyword evidence="8" id="KW-1185">Reference proteome</keyword>
<dbReference type="PANTHER" id="PTHR43179:SF12">
    <property type="entry name" value="GALACTOFURANOSYLTRANSFERASE GLFT2"/>
    <property type="match status" value="1"/>
</dbReference>
<dbReference type="SUPFAM" id="SSF52540">
    <property type="entry name" value="P-loop containing nucleoside triphosphate hydrolases"/>
    <property type="match status" value="1"/>
</dbReference>
<feature type="coiled-coil region" evidence="4">
    <location>
        <begin position="295"/>
        <end position="330"/>
    </location>
</feature>
<evidence type="ECO:0000256" key="3">
    <source>
        <dbReference type="ARBA" id="ARBA00022679"/>
    </source>
</evidence>
<dbReference type="SUPFAM" id="SSF53756">
    <property type="entry name" value="UDP-Glycosyltransferase/glycogen phosphorylase"/>
    <property type="match status" value="1"/>
</dbReference>
<sequence length="1339" mass="154841">MANSDKTERLLIFVLGMHRSGTSLLAKAVEVSGADLGDKLMPPAFDNPKGFWEDRDAFEINTALLETLDLRWDIPSTVPFIDFTKSDLAPLRARVAALLAEKMSESRVVAIKDPRLSLLLPFWLAAAKQEDIQTRFVVSVRNPIDVANSLNVRNGFEQQKGLILWINHYYLILRYLQELPVEPPLFIDYLGLLREPQRELTRLIRFIEENKSFSHKKINWFTEQFVDKELCHSASTMEDVRQENENIPGLLEIYECLNEFAASGWSRERAKSLLDKIDPLALEARSYRCQLRYFKKELDEGLAKKAQELEEQKQAELQWFKQQLERKDQELSRLALRMVKETTALVRQKDEEINTLRAAKDEEINTLRVVKDEEINALRAAKDEEINTLRVAKDEEINAIRTTKDRELKELIGVQKEIDAHFQGAMGRIEDIKTSLSYRLGMGITWPARKVYDRLCDPFAKHPSNLHLMLQITLLAIRYPYKSLKLLNRERIQNAYITFVKKPTTAKSVVNYYTRMLHGSPLVSYERAIQAFEDPDSFLINDLENKRKVSIIIVNYNGRHHLQDLLISLQEQSYQDFEIILVDNGSSDGSIGYVRDHFPTVKIVALAENTGFAEGNNIGAEVSNGRYFCLVNNDMEADRDWLKGLVACIEQSPEIGAVGPKILFWKKFARIELKASANVDVWMDVSALEESAPVYKKWFFSQGWEQEQSLDGKQCLRFKQKAKFQFPICEGQTSVKLRLKAEADSEIPIKISSTALHTSATCFVRGEHWSEVTLDFKDQTKSPALRYLINNAASEADDWGEVRDRGFGEPDEGQFDCTEAVTALCGGAMLIRREALKGKPIFAGHFFAYFEDTELSLRISEGGYRLAYCPESIIYHKHASSSKENSAFFRYYVNRNRILFLASHYSEDFWKNRLQETEVELNHLHSYYQKPSCTPEEQEFARKIPEIFTDWERLLPMIERGSFIERKSRFPKIAVYNNFWNTLGGGEHHACVIAQTLQKLGPVDLISENDFSITTLERQFGIELKFCRKRMVSPEYIHYHPEATSPYDIFVNSAFGSDLKCASRLSYYIVSFPYRLDDRPDEAKDFLATYNGFLANSNYTAYWVKRWWGVDSQLLYPSIAIPNIDLALIQKEKRILNVGRFFKDGHSKKQLEMVRVFKWMKNENILDDEWRLTFVGQVHHDQIEYLDAVRQEAEGYPVDFHVDLPLDDLKYFYMKSAIYWHATGLNEDINKRPDLYEHFGITTVEAMSYGCVPIVINAAGQKETVEHGRNGFLFNNEKELIEYTQYCTNLFLTNRVQYDHLSHSALQRSYQFSREAAGEQFLKILKGDGYKVAVDFMLY</sequence>
<dbReference type="OrthoDB" id="7068720at2"/>
<dbReference type="CDD" id="cd03801">
    <property type="entry name" value="GT4_PimA-like"/>
    <property type="match status" value="1"/>
</dbReference>
<evidence type="ECO:0000313" key="7">
    <source>
        <dbReference type="EMBL" id="QBQ53546.1"/>
    </source>
</evidence>
<name>A0A4P7BYP4_9GAMM</name>
<dbReference type="Gene3D" id="3.40.50.300">
    <property type="entry name" value="P-loop containing nucleotide triphosphate hydrolases"/>
    <property type="match status" value="1"/>
</dbReference>
<dbReference type="Proteomes" id="UP000294325">
    <property type="component" value="Chromosome"/>
</dbReference>
<dbReference type="Gene3D" id="3.90.550.10">
    <property type="entry name" value="Spore Coat Polysaccharide Biosynthesis Protein SpsA, Chain A"/>
    <property type="match status" value="2"/>
</dbReference>
<dbReference type="InterPro" id="IPR027417">
    <property type="entry name" value="P-loop_NTPase"/>
</dbReference>
<keyword evidence="2" id="KW-0328">Glycosyltransferase</keyword>
<dbReference type="PANTHER" id="PTHR43179">
    <property type="entry name" value="RHAMNOSYLTRANSFERASE WBBL"/>
    <property type="match status" value="1"/>
</dbReference>
<evidence type="ECO:0000259" key="5">
    <source>
        <dbReference type="Pfam" id="PF00534"/>
    </source>
</evidence>
<dbReference type="KEGG" id="nwr:E3U44_02770"/>
<feature type="domain" description="Glycosyltransferase 2-like" evidence="6">
    <location>
        <begin position="550"/>
        <end position="659"/>
    </location>
</feature>
<evidence type="ECO:0000259" key="6">
    <source>
        <dbReference type="Pfam" id="PF00535"/>
    </source>
</evidence>
<dbReference type="InterPro" id="IPR001173">
    <property type="entry name" value="Glyco_trans_2-like"/>
</dbReference>
<accession>A0A4P7BYP4</accession>
<evidence type="ECO:0000256" key="2">
    <source>
        <dbReference type="ARBA" id="ARBA00022676"/>
    </source>
</evidence>
<dbReference type="EMBL" id="CP038033">
    <property type="protein sequence ID" value="QBQ53546.1"/>
    <property type="molecule type" value="Genomic_DNA"/>
</dbReference>
<dbReference type="SUPFAM" id="SSF53448">
    <property type="entry name" value="Nucleotide-diphospho-sugar transferases"/>
    <property type="match status" value="1"/>
</dbReference>
<dbReference type="Pfam" id="PF00534">
    <property type="entry name" value="Glycos_transf_1"/>
    <property type="match status" value="1"/>
</dbReference>
<keyword evidence="3 7" id="KW-0808">Transferase</keyword>
<reference evidence="7 8" key="1">
    <citation type="submission" date="2019-03" db="EMBL/GenBank/DDBJ databases">
        <title>The genome sequence of Nitrosococcus wardiae strain D1FHST reveals the archetypal metabolic capacity of ammonia-oxidizing Gammaproteobacteria.</title>
        <authorList>
            <person name="Wang L."/>
            <person name="Lim C.K."/>
            <person name="Hanson T.E."/>
            <person name="Dang H."/>
            <person name="Klotz M.G."/>
        </authorList>
    </citation>
    <scope>NUCLEOTIDE SEQUENCE [LARGE SCALE GENOMIC DNA]</scope>
    <source>
        <strain evidence="7 8">D1FHS</strain>
    </source>
</reference>
<dbReference type="Gene3D" id="3.40.50.2000">
    <property type="entry name" value="Glycogen Phosphorylase B"/>
    <property type="match status" value="1"/>
</dbReference>
<feature type="domain" description="Glycosyl transferase family 1" evidence="5">
    <location>
        <begin position="1129"/>
        <end position="1278"/>
    </location>
</feature>
<gene>
    <name evidence="7" type="ORF">E3U44_02770</name>
</gene>
<evidence type="ECO:0000256" key="4">
    <source>
        <dbReference type="SAM" id="Coils"/>
    </source>
</evidence>
<comment type="similarity">
    <text evidence="1">Belongs to the glycosyltransferase 2 family.</text>
</comment>
<dbReference type="CDD" id="cd04186">
    <property type="entry name" value="GT_2_like_c"/>
    <property type="match status" value="1"/>
</dbReference>
<dbReference type="RefSeq" id="WP_134356560.1">
    <property type="nucleotide sequence ID" value="NZ_CP038033.1"/>
</dbReference>
<proteinExistence type="inferred from homology"/>
<evidence type="ECO:0000256" key="1">
    <source>
        <dbReference type="ARBA" id="ARBA00006739"/>
    </source>
</evidence>
<keyword evidence="4" id="KW-0175">Coiled coil</keyword>
<dbReference type="InterPro" id="IPR001296">
    <property type="entry name" value="Glyco_trans_1"/>
</dbReference>